<dbReference type="AlphaFoldDB" id="A0A9D4ELD9"/>
<reference evidence="1" key="1">
    <citation type="journal article" date="2019" name="bioRxiv">
        <title>The Genome of the Zebra Mussel, Dreissena polymorpha: A Resource for Invasive Species Research.</title>
        <authorList>
            <person name="McCartney M.A."/>
            <person name="Auch B."/>
            <person name="Kono T."/>
            <person name="Mallez S."/>
            <person name="Zhang Y."/>
            <person name="Obille A."/>
            <person name="Becker A."/>
            <person name="Abrahante J.E."/>
            <person name="Garbe J."/>
            <person name="Badalamenti J.P."/>
            <person name="Herman A."/>
            <person name="Mangelson H."/>
            <person name="Liachko I."/>
            <person name="Sullivan S."/>
            <person name="Sone E.D."/>
            <person name="Koren S."/>
            <person name="Silverstein K.A.T."/>
            <person name="Beckman K.B."/>
            <person name="Gohl D.M."/>
        </authorList>
    </citation>
    <scope>NUCLEOTIDE SEQUENCE</scope>
    <source>
        <strain evidence="1">Duluth1</strain>
        <tissue evidence="1">Whole animal</tissue>
    </source>
</reference>
<sequence length="65" mass="7802">MQRWLAHMSSYWRPSKEHRLVFDTSPARLSVQTVLQGTLEGSRRRGRQTKSRMDNWNEWNSLLID</sequence>
<accession>A0A9D4ELD9</accession>
<reference evidence="1" key="2">
    <citation type="submission" date="2020-11" db="EMBL/GenBank/DDBJ databases">
        <authorList>
            <person name="McCartney M.A."/>
            <person name="Auch B."/>
            <person name="Kono T."/>
            <person name="Mallez S."/>
            <person name="Becker A."/>
            <person name="Gohl D.M."/>
            <person name="Silverstein K.A.T."/>
            <person name="Koren S."/>
            <person name="Bechman K.B."/>
            <person name="Herman A."/>
            <person name="Abrahante J.E."/>
            <person name="Garbe J."/>
        </authorList>
    </citation>
    <scope>NUCLEOTIDE SEQUENCE</scope>
    <source>
        <strain evidence="1">Duluth1</strain>
        <tissue evidence="1">Whole animal</tissue>
    </source>
</reference>
<gene>
    <name evidence="1" type="ORF">DPMN_157945</name>
</gene>
<keyword evidence="2" id="KW-1185">Reference proteome</keyword>
<protein>
    <submittedName>
        <fullName evidence="1">Uncharacterized protein</fullName>
    </submittedName>
</protein>
<evidence type="ECO:0000313" key="2">
    <source>
        <dbReference type="Proteomes" id="UP000828390"/>
    </source>
</evidence>
<dbReference type="Proteomes" id="UP000828390">
    <property type="component" value="Unassembled WGS sequence"/>
</dbReference>
<proteinExistence type="predicted"/>
<dbReference type="EMBL" id="JAIWYP010000008">
    <property type="protein sequence ID" value="KAH3780135.1"/>
    <property type="molecule type" value="Genomic_DNA"/>
</dbReference>
<evidence type="ECO:0000313" key="1">
    <source>
        <dbReference type="EMBL" id="KAH3780135.1"/>
    </source>
</evidence>
<name>A0A9D4ELD9_DREPO</name>
<organism evidence="1 2">
    <name type="scientific">Dreissena polymorpha</name>
    <name type="common">Zebra mussel</name>
    <name type="synonym">Mytilus polymorpha</name>
    <dbReference type="NCBI Taxonomy" id="45954"/>
    <lineage>
        <taxon>Eukaryota</taxon>
        <taxon>Metazoa</taxon>
        <taxon>Spiralia</taxon>
        <taxon>Lophotrochozoa</taxon>
        <taxon>Mollusca</taxon>
        <taxon>Bivalvia</taxon>
        <taxon>Autobranchia</taxon>
        <taxon>Heteroconchia</taxon>
        <taxon>Euheterodonta</taxon>
        <taxon>Imparidentia</taxon>
        <taxon>Neoheterodontei</taxon>
        <taxon>Myida</taxon>
        <taxon>Dreissenoidea</taxon>
        <taxon>Dreissenidae</taxon>
        <taxon>Dreissena</taxon>
    </lineage>
</organism>
<comment type="caution">
    <text evidence="1">The sequence shown here is derived from an EMBL/GenBank/DDBJ whole genome shotgun (WGS) entry which is preliminary data.</text>
</comment>